<dbReference type="PANTHER" id="PTHR10972:SF102">
    <property type="entry name" value="OXYSTEROL-BINDING PROTEIN"/>
    <property type="match status" value="1"/>
</dbReference>
<comment type="similarity">
    <text evidence="2 4">Belongs to the OSBP family.</text>
</comment>
<dbReference type="FunFam" id="3.30.70.3490:FF:000007">
    <property type="entry name" value="Oxysterol-binding protein-related protein 4B"/>
    <property type="match status" value="1"/>
</dbReference>
<dbReference type="PANTHER" id="PTHR10972">
    <property type="entry name" value="OXYSTEROL-BINDING PROTEIN-RELATED"/>
    <property type="match status" value="1"/>
</dbReference>
<sequence length="382" mass="42671">MVTEAKVESRAVLTLPLCLEGAAEAQHGGPNLLQRILSLFKNVRPGSDLTRFQLPPVFNMPKSHLQCLGESVYCIGDDMLKKCVNGKTSLERFTAVVGWSISTLRPLIFGVAPFNPILGETHHVSADTLHVLMEQISHHPPVSALHATDEKDNIEIIWCQHPAPKFYGTKVEAVVHGKKELKLLNYGETYVMESPKLLIRFFPVPGIDWVGDITIRCEESGLQADLCFRTKSFLGFGGSYRSVTGKIFDSSSLKTFYDLNGHWDSTITVKDSEEGNVTVIYNAKEAISRFNTPTVKDPKGLWASESAVVWGEVNQGILNKDWEKAREAKKGIEERERELLRERKAKGETWVAKHFTVSHTKEGGWECSPIHKWVPPAPIALL</sequence>
<keyword evidence="3" id="KW-0445">Lipid transport</keyword>
<evidence type="ECO:0000256" key="4">
    <source>
        <dbReference type="RuleBase" id="RU003844"/>
    </source>
</evidence>
<dbReference type="GO" id="GO:0006869">
    <property type="term" value="P:lipid transport"/>
    <property type="evidence" value="ECO:0007669"/>
    <property type="project" value="UniProtKB-KW"/>
</dbReference>
<keyword evidence="3" id="KW-0813">Transport</keyword>
<gene>
    <name evidence="5" type="ORF">HHK36_013500</name>
</gene>
<evidence type="ECO:0000256" key="1">
    <source>
        <dbReference type="ARBA" id="ARBA00003361"/>
    </source>
</evidence>
<dbReference type="Gene3D" id="2.40.160.120">
    <property type="match status" value="1"/>
</dbReference>
<dbReference type="EMBL" id="JABCRI010000009">
    <property type="protein sequence ID" value="KAF8400204.1"/>
    <property type="molecule type" value="Genomic_DNA"/>
</dbReference>
<dbReference type="SUPFAM" id="SSF144000">
    <property type="entry name" value="Oxysterol-binding protein-like"/>
    <property type="match status" value="1"/>
</dbReference>
<dbReference type="InterPro" id="IPR018494">
    <property type="entry name" value="Oxysterol-bd_CS"/>
</dbReference>
<evidence type="ECO:0000256" key="3">
    <source>
        <dbReference type="ARBA" id="ARBA00023055"/>
    </source>
</evidence>
<dbReference type="GO" id="GO:0016020">
    <property type="term" value="C:membrane"/>
    <property type="evidence" value="ECO:0007669"/>
    <property type="project" value="TreeGrafter"/>
</dbReference>
<evidence type="ECO:0000256" key="2">
    <source>
        <dbReference type="ARBA" id="ARBA00008842"/>
    </source>
</evidence>
<protein>
    <recommendedName>
        <fullName evidence="7">Oxysterol-binding protein</fullName>
    </recommendedName>
</protein>
<reference evidence="5 6" key="1">
    <citation type="submission" date="2020-04" db="EMBL/GenBank/DDBJ databases">
        <title>Plant Genome Project.</title>
        <authorList>
            <person name="Zhang R.-G."/>
        </authorList>
    </citation>
    <scope>NUCLEOTIDE SEQUENCE [LARGE SCALE GENOMIC DNA]</scope>
    <source>
        <strain evidence="5">YNK0</strain>
        <tissue evidence="5">Leaf</tissue>
    </source>
</reference>
<dbReference type="Proteomes" id="UP000655225">
    <property type="component" value="Unassembled WGS sequence"/>
</dbReference>
<dbReference type="Gene3D" id="3.30.70.3490">
    <property type="match status" value="1"/>
</dbReference>
<dbReference type="GO" id="GO:0032934">
    <property type="term" value="F:sterol binding"/>
    <property type="evidence" value="ECO:0007669"/>
    <property type="project" value="TreeGrafter"/>
</dbReference>
<dbReference type="OMA" id="SSYWTEH"/>
<dbReference type="Pfam" id="PF01237">
    <property type="entry name" value="Oxysterol_BP"/>
    <property type="match status" value="1"/>
</dbReference>
<dbReference type="FunFam" id="2.40.160.120:FF:000011">
    <property type="entry name" value="Oxysterol-binding protein-related protein 4C"/>
    <property type="match status" value="1"/>
</dbReference>
<dbReference type="InterPro" id="IPR000648">
    <property type="entry name" value="Oxysterol-bd"/>
</dbReference>
<dbReference type="AlphaFoldDB" id="A0A835DHE6"/>
<keyword evidence="6" id="KW-1185">Reference proteome</keyword>
<dbReference type="OrthoDB" id="14833at2759"/>
<evidence type="ECO:0000313" key="5">
    <source>
        <dbReference type="EMBL" id="KAF8400204.1"/>
    </source>
</evidence>
<name>A0A835DHE6_TETSI</name>
<organism evidence="5 6">
    <name type="scientific">Tetracentron sinense</name>
    <name type="common">Spur-leaf</name>
    <dbReference type="NCBI Taxonomy" id="13715"/>
    <lineage>
        <taxon>Eukaryota</taxon>
        <taxon>Viridiplantae</taxon>
        <taxon>Streptophyta</taxon>
        <taxon>Embryophyta</taxon>
        <taxon>Tracheophyta</taxon>
        <taxon>Spermatophyta</taxon>
        <taxon>Magnoliopsida</taxon>
        <taxon>Trochodendrales</taxon>
        <taxon>Trochodendraceae</taxon>
        <taxon>Tetracentron</taxon>
    </lineage>
</organism>
<comment type="caution">
    <text evidence="5">The sequence shown here is derived from an EMBL/GenBank/DDBJ whole genome shotgun (WGS) entry which is preliminary data.</text>
</comment>
<dbReference type="PROSITE" id="PS01013">
    <property type="entry name" value="OSBP"/>
    <property type="match status" value="1"/>
</dbReference>
<dbReference type="InterPro" id="IPR037239">
    <property type="entry name" value="OSBP_sf"/>
</dbReference>
<comment type="function">
    <text evidence="1">May be involved in the transport of sterols.</text>
</comment>
<accession>A0A835DHE6</accession>
<dbReference type="GO" id="GO:0005829">
    <property type="term" value="C:cytosol"/>
    <property type="evidence" value="ECO:0007669"/>
    <property type="project" value="TreeGrafter"/>
</dbReference>
<evidence type="ECO:0000313" key="6">
    <source>
        <dbReference type="Proteomes" id="UP000655225"/>
    </source>
</evidence>
<proteinExistence type="inferred from homology"/>
<evidence type="ECO:0008006" key="7">
    <source>
        <dbReference type="Google" id="ProtNLM"/>
    </source>
</evidence>